<gene>
    <name evidence="3" type="ORF">K491DRAFT_597431</name>
</gene>
<name>A0A6A6T8H1_9PLEO</name>
<dbReference type="Gene3D" id="3.40.50.720">
    <property type="entry name" value="NAD(P)-binding Rossmann-like Domain"/>
    <property type="match status" value="1"/>
</dbReference>
<dbReference type="Pfam" id="PF00106">
    <property type="entry name" value="adh_short"/>
    <property type="match status" value="1"/>
</dbReference>
<comment type="similarity">
    <text evidence="1">Belongs to the short-chain dehydrogenases/reductases (SDR) family.</text>
</comment>
<dbReference type="InterPro" id="IPR002347">
    <property type="entry name" value="SDR_fam"/>
</dbReference>
<organism evidence="3 4">
    <name type="scientific">Lophiostoma macrostomum CBS 122681</name>
    <dbReference type="NCBI Taxonomy" id="1314788"/>
    <lineage>
        <taxon>Eukaryota</taxon>
        <taxon>Fungi</taxon>
        <taxon>Dikarya</taxon>
        <taxon>Ascomycota</taxon>
        <taxon>Pezizomycotina</taxon>
        <taxon>Dothideomycetes</taxon>
        <taxon>Pleosporomycetidae</taxon>
        <taxon>Pleosporales</taxon>
        <taxon>Lophiostomataceae</taxon>
        <taxon>Lophiostoma</taxon>
    </lineage>
</organism>
<evidence type="ECO:0000256" key="2">
    <source>
        <dbReference type="ARBA" id="ARBA00023002"/>
    </source>
</evidence>
<dbReference type="PANTHER" id="PTHR24320:SF272">
    <property type="entry name" value="NAD(P)-BINDING ROSSMANN-FOLD SUPERFAMILY PROTEIN"/>
    <property type="match status" value="1"/>
</dbReference>
<dbReference type="GO" id="GO:0016491">
    <property type="term" value="F:oxidoreductase activity"/>
    <property type="evidence" value="ECO:0007669"/>
    <property type="project" value="UniProtKB-KW"/>
</dbReference>
<accession>A0A6A6T8H1</accession>
<keyword evidence="2" id="KW-0560">Oxidoreductase</keyword>
<dbReference type="Proteomes" id="UP000799324">
    <property type="component" value="Unassembled WGS sequence"/>
</dbReference>
<protein>
    <submittedName>
        <fullName evidence="3">Short-chain dehydrogenase</fullName>
    </submittedName>
</protein>
<dbReference type="OrthoDB" id="191139at2759"/>
<sequence>MSRYAEAHKRDKIAGPGDARPTALQIIHDENLINALSDKTFLITGVSSGIGIETLRALQATGAHCYGTVRNLRAGQSVVSSILTSNPSGGKIDLIEMDLSDLTSVRRGASSFLSQSGGNLNLIVANAGVMACRKGKTVDGFETQFGTNHLGHFLLFQLLKDVLLSSASPAYPSRVVSVTSWGHRMGSVRFHDYHFENEEYNEWTAYGQSKTANLWFANALERKFGGRDLHATSVHPGGITTGLVKHIDKAYFDSLMEQPELQRYYKSVEQGAASQVFAAVGKEWMGKGGRYLSDCVVQPPFGTQGVDERHDDGYAAWAYDEEGEERLWRESLEMVGVEEV</sequence>
<dbReference type="PANTHER" id="PTHR24320">
    <property type="entry name" value="RETINOL DEHYDROGENASE"/>
    <property type="match status" value="1"/>
</dbReference>
<evidence type="ECO:0000313" key="3">
    <source>
        <dbReference type="EMBL" id="KAF2656239.1"/>
    </source>
</evidence>
<dbReference type="EMBL" id="MU004339">
    <property type="protein sequence ID" value="KAF2656239.1"/>
    <property type="molecule type" value="Genomic_DNA"/>
</dbReference>
<proteinExistence type="inferred from homology"/>
<reference evidence="3" key="1">
    <citation type="journal article" date="2020" name="Stud. Mycol.">
        <title>101 Dothideomycetes genomes: a test case for predicting lifestyles and emergence of pathogens.</title>
        <authorList>
            <person name="Haridas S."/>
            <person name="Albert R."/>
            <person name="Binder M."/>
            <person name="Bloem J."/>
            <person name="Labutti K."/>
            <person name="Salamov A."/>
            <person name="Andreopoulos B."/>
            <person name="Baker S."/>
            <person name="Barry K."/>
            <person name="Bills G."/>
            <person name="Bluhm B."/>
            <person name="Cannon C."/>
            <person name="Castanera R."/>
            <person name="Culley D."/>
            <person name="Daum C."/>
            <person name="Ezra D."/>
            <person name="Gonzalez J."/>
            <person name="Henrissat B."/>
            <person name="Kuo A."/>
            <person name="Liang C."/>
            <person name="Lipzen A."/>
            <person name="Lutzoni F."/>
            <person name="Magnuson J."/>
            <person name="Mondo S."/>
            <person name="Nolan M."/>
            <person name="Ohm R."/>
            <person name="Pangilinan J."/>
            <person name="Park H.-J."/>
            <person name="Ramirez L."/>
            <person name="Alfaro M."/>
            <person name="Sun H."/>
            <person name="Tritt A."/>
            <person name="Yoshinaga Y."/>
            <person name="Zwiers L.-H."/>
            <person name="Turgeon B."/>
            <person name="Goodwin S."/>
            <person name="Spatafora J."/>
            <person name="Crous P."/>
            <person name="Grigoriev I."/>
        </authorList>
    </citation>
    <scope>NUCLEOTIDE SEQUENCE</scope>
    <source>
        <strain evidence="3">CBS 122681</strain>
    </source>
</reference>
<dbReference type="InterPro" id="IPR036291">
    <property type="entry name" value="NAD(P)-bd_dom_sf"/>
</dbReference>
<evidence type="ECO:0000313" key="4">
    <source>
        <dbReference type="Proteomes" id="UP000799324"/>
    </source>
</evidence>
<evidence type="ECO:0000256" key="1">
    <source>
        <dbReference type="ARBA" id="ARBA00006484"/>
    </source>
</evidence>
<keyword evidence="4" id="KW-1185">Reference proteome</keyword>
<dbReference type="SUPFAM" id="SSF51735">
    <property type="entry name" value="NAD(P)-binding Rossmann-fold domains"/>
    <property type="match status" value="1"/>
</dbReference>
<dbReference type="AlphaFoldDB" id="A0A6A6T8H1"/>
<dbReference type="PRINTS" id="PR00081">
    <property type="entry name" value="GDHRDH"/>
</dbReference>